<dbReference type="WBParaSite" id="SBAD_0000970101-mRNA-1">
    <property type="protein sequence ID" value="SBAD_0000970101-mRNA-1"/>
    <property type="gene ID" value="SBAD_0000970101"/>
</dbReference>
<proteinExistence type="inferred from homology"/>
<dbReference type="OrthoDB" id="73639at2759"/>
<accession>A0A183J0G7</accession>
<evidence type="ECO:0000313" key="5">
    <source>
        <dbReference type="EMBL" id="VDP22740.1"/>
    </source>
</evidence>
<evidence type="ECO:0000313" key="6">
    <source>
        <dbReference type="Proteomes" id="UP000270296"/>
    </source>
</evidence>
<dbReference type="GO" id="GO:0000493">
    <property type="term" value="P:box H/ACA snoRNP assembly"/>
    <property type="evidence" value="ECO:0007669"/>
    <property type="project" value="InterPro"/>
</dbReference>
<reference evidence="5 6" key="2">
    <citation type="submission" date="2018-11" db="EMBL/GenBank/DDBJ databases">
        <authorList>
            <consortium name="Pathogen Informatics"/>
        </authorList>
    </citation>
    <scope>NUCLEOTIDE SEQUENCE [LARGE SCALE GENOMIC DNA]</scope>
</reference>
<comment type="similarity">
    <text evidence="1">Belongs to the SHQ1 family.</text>
</comment>
<protein>
    <recommendedName>
        <fullName evidence="2">Protein SHQ1 homolog</fullName>
    </recommendedName>
</protein>
<dbReference type="GO" id="GO:0005654">
    <property type="term" value="C:nucleoplasm"/>
    <property type="evidence" value="ECO:0007669"/>
    <property type="project" value="TreeGrafter"/>
</dbReference>
<dbReference type="InterPro" id="IPR007009">
    <property type="entry name" value="Shq1_C"/>
</dbReference>
<evidence type="ECO:0000256" key="1">
    <source>
        <dbReference type="ARBA" id="ARBA00005607"/>
    </source>
</evidence>
<dbReference type="EMBL" id="UZAM01012627">
    <property type="protein sequence ID" value="VDP22740.1"/>
    <property type="molecule type" value="Genomic_DNA"/>
</dbReference>
<dbReference type="GO" id="GO:0005737">
    <property type="term" value="C:cytoplasm"/>
    <property type="evidence" value="ECO:0007669"/>
    <property type="project" value="TreeGrafter"/>
</dbReference>
<dbReference type="AlphaFoldDB" id="A0A183J0G7"/>
<organism evidence="7">
    <name type="scientific">Soboliphyme baturini</name>
    <dbReference type="NCBI Taxonomy" id="241478"/>
    <lineage>
        <taxon>Eukaryota</taxon>
        <taxon>Metazoa</taxon>
        <taxon>Ecdysozoa</taxon>
        <taxon>Nematoda</taxon>
        <taxon>Enoplea</taxon>
        <taxon>Dorylaimia</taxon>
        <taxon>Dioctophymatida</taxon>
        <taxon>Dioctophymatoidea</taxon>
        <taxon>Soboliphymatidae</taxon>
        <taxon>Soboliphyme</taxon>
    </lineage>
</organism>
<dbReference type="InterPro" id="IPR048696">
    <property type="entry name" value="SHQ1-like_CS"/>
</dbReference>
<evidence type="ECO:0000259" key="3">
    <source>
        <dbReference type="Pfam" id="PF04925"/>
    </source>
</evidence>
<sequence length="320" mass="36827">MRFFCIAATHFVPNYAALFQVSDTEIFFNDKEFLFTSKPYFLRLFLPCEVTEVADECATYDSDAGTFKVSVPKKNVGEFFPRLAMITELLTPKGLDRVKDPVSELCDDQEVYGYQHLPSEESFTGDGYGFANRRVSVLSHLRDEITLLFDFPDPDSHSNEERKRMLTEKETEKFSDEHYLFDFFNDEIQTFLDFETPWSSGCGQGDDVTFSMDECDRMKNLPKRRIRLNKAETSVVVRSLVDIMFAYVYDFVTTLGEHSVESGWTIRSLCATFSGLVSWNSVHEAVLSAIRRSICYPLYRNLKLSTFVFKNVVNIFNAGN</sequence>
<keyword evidence="6" id="KW-1185">Reference proteome</keyword>
<dbReference type="InterPro" id="IPR039742">
    <property type="entry name" value="Shq1"/>
</dbReference>
<dbReference type="InterPro" id="IPR008978">
    <property type="entry name" value="HSP20-like_chaperone"/>
</dbReference>
<dbReference type="Pfam" id="PF21413">
    <property type="entry name" value="SHQ1-like_CS"/>
    <property type="match status" value="1"/>
</dbReference>
<dbReference type="Proteomes" id="UP000270296">
    <property type="component" value="Unassembled WGS sequence"/>
</dbReference>
<dbReference type="GO" id="GO:0051082">
    <property type="term" value="F:unfolded protein binding"/>
    <property type="evidence" value="ECO:0007669"/>
    <property type="project" value="TreeGrafter"/>
</dbReference>
<dbReference type="Pfam" id="PF04925">
    <property type="entry name" value="SHQ1"/>
    <property type="match status" value="1"/>
</dbReference>
<name>A0A183J0G7_9BILA</name>
<feature type="domain" description="Shq1 C-terminal" evidence="3">
    <location>
        <begin position="206"/>
        <end position="319"/>
    </location>
</feature>
<reference evidence="7" key="1">
    <citation type="submission" date="2016-06" db="UniProtKB">
        <authorList>
            <consortium name="WormBaseParasite"/>
        </authorList>
    </citation>
    <scope>IDENTIFICATION</scope>
</reference>
<gene>
    <name evidence="5" type="ORF">SBAD_LOCUS9365</name>
</gene>
<evidence type="ECO:0000256" key="2">
    <source>
        <dbReference type="ARBA" id="ARBA00013750"/>
    </source>
</evidence>
<dbReference type="PANTHER" id="PTHR12967:SF0">
    <property type="entry name" value="PROTEIN SHQ1 HOMOLOG"/>
    <property type="match status" value="1"/>
</dbReference>
<dbReference type="Gene3D" id="2.60.40.790">
    <property type="match status" value="1"/>
</dbReference>
<dbReference type="PANTHER" id="PTHR12967">
    <property type="entry name" value="PROTEIN SHQ1 HOMOLOG"/>
    <property type="match status" value="1"/>
</dbReference>
<evidence type="ECO:0000259" key="4">
    <source>
        <dbReference type="Pfam" id="PF21413"/>
    </source>
</evidence>
<feature type="domain" description="SHQ1-like CS" evidence="4">
    <location>
        <begin position="16"/>
        <end position="90"/>
    </location>
</feature>
<evidence type="ECO:0000313" key="7">
    <source>
        <dbReference type="WBParaSite" id="SBAD_0000970101-mRNA-1"/>
    </source>
</evidence>